<keyword evidence="8" id="KW-0407">Ion channel</keyword>
<accession>A0A8J3JLL7</accession>
<keyword evidence="7 9" id="KW-0472">Membrane</keyword>
<keyword evidence="12" id="KW-1185">Reference proteome</keyword>
<dbReference type="Pfam" id="PF06241">
    <property type="entry name" value="Castor_Poll_mid"/>
    <property type="match status" value="1"/>
</dbReference>
<keyword evidence="6" id="KW-0406">Ion transport</keyword>
<dbReference type="Pfam" id="PF22614">
    <property type="entry name" value="Slo-like_RCK"/>
    <property type="match status" value="1"/>
</dbReference>
<comment type="caution">
    <text evidence="11">The sequence shown here is derived from an EMBL/GenBank/DDBJ whole genome shotgun (WGS) entry which is preliminary data.</text>
</comment>
<evidence type="ECO:0000256" key="4">
    <source>
        <dbReference type="ARBA" id="ARBA00022692"/>
    </source>
</evidence>
<feature type="transmembrane region" description="Helical" evidence="9">
    <location>
        <begin position="83"/>
        <end position="110"/>
    </location>
</feature>
<evidence type="ECO:0000256" key="7">
    <source>
        <dbReference type="ARBA" id="ARBA00023136"/>
    </source>
</evidence>
<dbReference type="GO" id="GO:0012505">
    <property type="term" value="C:endomembrane system"/>
    <property type="evidence" value="ECO:0007669"/>
    <property type="project" value="UniProtKB-SubCell"/>
</dbReference>
<dbReference type="InterPro" id="IPR003148">
    <property type="entry name" value="RCK_N"/>
</dbReference>
<feature type="transmembrane region" description="Helical" evidence="9">
    <location>
        <begin position="21"/>
        <end position="48"/>
    </location>
</feature>
<keyword evidence="5 9" id="KW-1133">Transmembrane helix</keyword>
<evidence type="ECO:0000256" key="2">
    <source>
        <dbReference type="ARBA" id="ARBA00008577"/>
    </source>
</evidence>
<evidence type="ECO:0000256" key="8">
    <source>
        <dbReference type="ARBA" id="ARBA00023303"/>
    </source>
</evidence>
<feature type="domain" description="RCK N-terminal" evidence="10">
    <location>
        <begin position="127"/>
        <end position="273"/>
    </location>
</feature>
<name>A0A8J3JLL7_9ACTN</name>
<evidence type="ECO:0000313" key="12">
    <source>
        <dbReference type="Proteomes" id="UP000601223"/>
    </source>
</evidence>
<dbReference type="InterPro" id="IPR044849">
    <property type="entry name" value="CASTOR/POLLUX/SYM8-like"/>
</dbReference>
<keyword evidence="3" id="KW-0813">Transport</keyword>
<dbReference type="PANTHER" id="PTHR31563">
    <property type="entry name" value="ION CHANNEL POLLUX-RELATED"/>
    <property type="match status" value="1"/>
</dbReference>
<protein>
    <submittedName>
        <fullName evidence="11">Lipoprotein</fullName>
    </submittedName>
</protein>
<dbReference type="GO" id="GO:0034220">
    <property type="term" value="P:monoatomic ion transmembrane transport"/>
    <property type="evidence" value="ECO:0007669"/>
    <property type="project" value="UniProtKB-KW"/>
</dbReference>
<reference evidence="11 12" key="1">
    <citation type="submission" date="2021-01" db="EMBL/GenBank/DDBJ databases">
        <title>Whole genome shotgun sequence of Catellatospora bangladeshensis NBRC 107357.</title>
        <authorList>
            <person name="Komaki H."/>
            <person name="Tamura T."/>
        </authorList>
    </citation>
    <scope>NUCLEOTIDE SEQUENCE [LARGE SCALE GENOMIC DNA]</scope>
    <source>
        <strain evidence="11 12">NBRC 107357</strain>
    </source>
</reference>
<comment type="similarity">
    <text evidence="2">Belongs to the castor/pollux (TC 1.A.1.23) family.</text>
</comment>
<comment type="subcellular location">
    <subcellularLocation>
        <location evidence="1">Endomembrane system</location>
        <topology evidence="1">Multi-pass membrane protein</topology>
    </subcellularLocation>
</comment>
<dbReference type="AlphaFoldDB" id="A0A8J3JLL7"/>
<organism evidence="11 12">
    <name type="scientific">Catellatospora bangladeshensis</name>
    <dbReference type="NCBI Taxonomy" id="310355"/>
    <lineage>
        <taxon>Bacteria</taxon>
        <taxon>Bacillati</taxon>
        <taxon>Actinomycetota</taxon>
        <taxon>Actinomycetes</taxon>
        <taxon>Micromonosporales</taxon>
        <taxon>Micromonosporaceae</taxon>
        <taxon>Catellatospora</taxon>
    </lineage>
</organism>
<dbReference type="GO" id="GO:0006813">
    <property type="term" value="P:potassium ion transport"/>
    <property type="evidence" value="ECO:0007669"/>
    <property type="project" value="InterPro"/>
</dbReference>
<dbReference type="InterPro" id="IPR036291">
    <property type="entry name" value="NAD(P)-bd_dom_sf"/>
</dbReference>
<dbReference type="PANTHER" id="PTHR31563:SF10">
    <property type="entry name" value="ION CHANNEL POLLUX-RELATED"/>
    <property type="match status" value="1"/>
</dbReference>
<dbReference type="PROSITE" id="PS51201">
    <property type="entry name" value="RCK_N"/>
    <property type="match status" value="1"/>
</dbReference>
<dbReference type="InterPro" id="IPR010420">
    <property type="entry name" value="CASTOR/POLLUX/SYM8_dom"/>
</dbReference>
<dbReference type="SUPFAM" id="SSF51735">
    <property type="entry name" value="NAD(P)-binding Rossmann-fold domains"/>
    <property type="match status" value="1"/>
</dbReference>
<evidence type="ECO:0000256" key="6">
    <source>
        <dbReference type="ARBA" id="ARBA00023065"/>
    </source>
</evidence>
<proteinExistence type="inferred from homology"/>
<sequence>MVRLGLRRRVRVWFDGTMDRGTPALIGWLGLASLALITVVTGLSALFAAKETGERGGWASVLWDSVMRTLDPGTMGGDIGSPVYLGLMLVVTIGGIFIVSSLIGVLTTGLNDAITNLRKGRSPVITQGHIVVLGWSDQVFTVVAELAAANRGNTRTSVVILADRDKIDMEDQIRNRVGDTGRTRVVCRSGSPLKRADLDLVSLDTARAVMVLSPTGDDPDIDVIKVLLLLNNRPWPAVRPHVVAAVQESANVAAAKLAAGRHALVIDADDIAVRMVVQSHRQSGLSTVCTDLLDFAGNEIYLRTEPSLAGRAYGDVLGAFEAGAPIGLRRADGTIAVNPPMETVLDASDEIILVAEDDLLIELAATPPRIDATAIVVTPDTKQVPDRTLVVGWNSRADRVLDLLDRFAEPGSELDVAAPREPEEALAAERGNLTVGYKRCQPTSRRDLESLDLGGYQHIIVLSDDAAEPDHADDRTLVTLLHLRDIEVNLGEPYSIVTEMNDDSNREVAQVTKADDFVVSARLISLLMTQLAENRHLYEVFADLFEASGAEIHLKPAGDYVQPGAEVTFATVVESARRRGESAIGYRSHAEADVSPAYGVVLNPRKSQPVCLDVADSIVVISTE</sequence>
<dbReference type="Proteomes" id="UP000601223">
    <property type="component" value="Unassembled WGS sequence"/>
</dbReference>
<evidence type="ECO:0000313" key="11">
    <source>
        <dbReference type="EMBL" id="GIF82883.1"/>
    </source>
</evidence>
<dbReference type="RefSeq" id="WP_203748812.1">
    <property type="nucleotide sequence ID" value="NZ_BONF01000025.1"/>
</dbReference>
<keyword evidence="4 9" id="KW-0812">Transmembrane</keyword>
<gene>
    <name evidence="11" type="ORF">Cba03nite_42320</name>
</gene>
<keyword evidence="11" id="KW-0449">Lipoprotein</keyword>
<evidence type="ECO:0000256" key="3">
    <source>
        <dbReference type="ARBA" id="ARBA00022448"/>
    </source>
</evidence>
<evidence type="ECO:0000259" key="10">
    <source>
        <dbReference type="PROSITE" id="PS51201"/>
    </source>
</evidence>
<evidence type="ECO:0000256" key="5">
    <source>
        <dbReference type="ARBA" id="ARBA00022989"/>
    </source>
</evidence>
<evidence type="ECO:0000256" key="9">
    <source>
        <dbReference type="SAM" id="Phobius"/>
    </source>
</evidence>
<dbReference type="EMBL" id="BONF01000025">
    <property type="protein sequence ID" value="GIF82883.1"/>
    <property type="molecule type" value="Genomic_DNA"/>
</dbReference>
<dbReference type="Gene3D" id="3.40.50.720">
    <property type="entry name" value="NAD(P)-binding Rossmann-like Domain"/>
    <property type="match status" value="2"/>
</dbReference>
<evidence type="ECO:0000256" key="1">
    <source>
        <dbReference type="ARBA" id="ARBA00004127"/>
    </source>
</evidence>